<keyword evidence="4" id="KW-0430">Lectin</keyword>
<evidence type="ECO:0000259" key="3">
    <source>
        <dbReference type="SMART" id="SM00458"/>
    </source>
</evidence>
<dbReference type="PROSITE" id="PS51318">
    <property type="entry name" value="TAT"/>
    <property type="match status" value="1"/>
</dbReference>
<evidence type="ECO:0000313" key="4">
    <source>
        <dbReference type="EMBL" id="KAA2266047.1"/>
    </source>
</evidence>
<feature type="domain" description="Ricin B lectin" evidence="3">
    <location>
        <begin position="74"/>
        <end position="216"/>
    </location>
</feature>
<dbReference type="GO" id="GO:0030246">
    <property type="term" value="F:carbohydrate binding"/>
    <property type="evidence" value="ECO:0007669"/>
    <property type="project" value="UniProtKB-KW"/>
</dbReference>
<gene>
    <name evidence="4" type="ORF">F0L68_02700</name>
</gene>
<organism evidence="4 5">
    <name type="scientific">Solihabitans fulvus</name>
    <dbReference type="NCBI Taxonomy" id="1892852"/>
    <lineage>
        <taxon>Bacteria</taxon>
        <taxon>Bacillati</taxon>
        <taxon>Actinomycetota</taxon>
        <taxon>Actinomycetes</taxon>
        <taxon>Pseudonocardiales</taxon>
        <taxon>Pseudonocardiaceae</taxon>
        <taxon>Solihabitans</taxon>
    </lineage>
</organism>
<evidence type="ECO:0000256" key="2">
    <source>
        <dbReference type="SAM" id="SignalP"/>
    </source>
</evidence>
<dbReference type="Pfam" id="PF14200">
    <property type="entry name" value="RicinB_lectin_2"/>
    <property type="match status" value="1"/>
</dbReference>
<dbReference type="InterPro" id="IPR000772">
    <property type="entry name" value="Ricin_B_lectin"/>
</dbReference>
<feature type="compositionally biased region" description="Low complexity" evidence="1">
    <location>
        <begin position="33"/>
        <end position="51"/>
    </location>
</feature>
<dbReference type="AlphaFoldDB" id="A0A5B2XQV2"/>
<evidence type="ECO:0000256" key="1">
    <source>
        <dbReference type="SAM" id="MobiDB-lite"/>
    </source>
</evidence>
<keyword evidence="2" id="KW-0732">Signal</keyword>
<dbReference type="InterPro" id="IPR006311">
    <property type="entry name" value="TAT_signal"/>
</dbReference>
<dbReference type="Proteomes" id="UP000323454">
    <property type="component" value="Unassembled WGS sequence"/>
</dbReference>
<proteinExistence type="predicted"/>
<dbReference type="InterPro" id="IPR035992">
    <property type="entry name" value="Ricin_B-like_lectins"/>
</dbReference>
<dbReference type="Gene3D" id="2.80.10.50">
    <property type="match status" value="1"/>
</dbReference>
<reference evidence="4 5" key="2">
    <citation type="submission" date="2019-09" db="EMBL/GenBank/DDBJ databases">
        <authorList>
            <person name="Jin C."/>
        </authorList>
    </citation>
    <scope>NUCLEOTIDE SEQUENCE [LARGE SCALE GENOMIC DNA]</scope>
    <source>
        <strain evidence="4 5">AN110305</strain>
    </source>
</reference>
<comment type="caution">
    <text evidence="4">The sequence shown here is derived from an EMBL/GenBank/DDBJ whole genome shotgun (WGS) entry which is preliminary data.</text>
</comment>
<dbReference type="CDD" id="cd00161">
    <property type="entry name" value="beta-trefoil_Ricin-like"/>
    <property type="match status" value="1"/>
</dbReference>
<feature type="chain" id="PRO_5038601125" evidence="2">
    <location>
        <begin position="29"/>
        <end position="217"/>
    </location>
</feature>
<keyword evidence="5" id="KW-1185">Reference proteome</keyword>
<protein>
    <submittedName>
        <fullName evidence="4">Ricin-type beta-trefoil lectin domain protein</fullName>
    </submittedName>
</protein>
<dbReference type="RefSeq" id="WP_149847785.1">
    <property type="nucleotide sequence ID" value="NZ_VUOB01000003.1"/>
</dbReference>
<dbReference type="PROSITE" id="PS51257">
    <property type="entry name" value="PROKAR_LIPOPROTEIN"/>
    <property type="match status" value="1"/>
</dbReference>
<accession>A0A5B2XQV2</accession>
<dbReference type="EMBL" id="VUOB01000003">
    <property type="protein sequence ID" value="KAA2266047.1"/>
    <property type="molecule type" value="Genomic_DNA"/>
</dbReference>
<reference evidence="4 5" key="1">
    <citation type="submission" date="2019-09" db="EMBL/GenBank/DDBJ databases">
        <title>Goodfellowia gen. nov., a new genus of the Pseudonocardineae related to Actinoalloteichus, containing Goodfellowia coeruleoviolacea gen. nov., comb. nov. gen. nov., comb. nov.</title>
        <authorList>
            <person name="Labeda D."/>
        </authorList>
    </citation>
    <scope>NUCLEOTIDE SEQUENCE [LARGE SCALE GENOMIC DNA]</scope>
    <source>
        <strain evidence="4 5">AN110305</strain>
    </source>
</reference>
<sequence length="217" mass="23678">MRNRIRRSWLAPLAVVGAVLALACSAPAAGAATQSSPAQSSPAQSSPATPGHGTAASPHRAASVSPTFGPYDSEFYFYVHGNARCIDDPGWSKSQGTAIDLWDCTFPWQANEVWYPEGPYERYGRTVFTFRSRNSGLCLNVPGYSKTWGTQLIQWPCDSYAQNELWLQDNLDGSTAFVMQNLYSGLCLNVNGDSAANGAALIQWQCDKKAENEVIYH</sequence>
<evidence type="ECO:0000313" key="5">
    <source>
        <dbReference type="Proteomes" id="UP000323454"/>
    </source>
</evidence>
<feature type="region of interest" description="Disordered" evidence="1">
    <location>
        <begin position="33"/>
        <end position="61"/>
    </location>
</feature>
<dbReference type="SMART" id="SM00458">
    <property type="entry name" value="RICIN"/>
    <property type="match status" value="1"/>
</dbReference>
<name>A0A5B2XQV2_9PSEU</name>
<dbReference type="SUPFAM" id="SSF50370">
    <property type="entry name" value="Ricin B-like lectins"/>
    <property type="match status" value="1"/>
</dbReference>
<dbReference type="OrthoDB" id="4273937at2"/>
<dbReference type="PROSITE" id="PS50231">
    <property type="entry name" value="RICIN_B_LECTIN"/>
    <property type="match status" value="1"/>
</dbReference>
<feature type="signal peptide" evidence="2">
    <location>
        <begin position="1"/>
        <end position="28"/>
    </location>
</feature>